<sequence length="138" mass="15969">MYVIHNHAVFTVAIELPDLAPDGRKNIRRFMVREIKRRSIRQELFNVARTNEQCATDPDKGAVIVLEYLSTGRGTLTAQNKRLNFSDLWRNLKPADLRRPGRGQLILSCMHPFLLSQSPVTLPNPDMIRRSQDIFREK</sequence>
<proteinExistence type="predicted"/>
<dbReference type="EMBL" id="JAWDGP010006142">
    <property type="protein sequence ID" value="KAK3746469.1"/>
    <property type="molecule type" value="Genomic_DNA"/>
</dbReference>
<keyword evidence="2" id="KW-1185">Reference proteome</keyword>
<protein>
    <submittedName>
        <fullName evidence="1">Uncharacterized protein</fullName>
    </submittedName>
</protein>
<reference evidence="1" key="1">
    <citation type="journal article" date="2023" name="G3 (Bethesda)">
        <title>A reference genome for the long-term kleptoplast-retaining sea slug Elysia crispata morphotype clarki.</title>
        <authorList>
            <person name="Eastman K.E."/>
            <person name="Pendleton A.L."/>
            <person name="Shaikh M.A."/>
            <person name="Suttiyut T."/>
            <person name="Ogas R."/>
            <person name="Tomko P."/>
            <person name="Gavelis G."/>
            <person name="Widhalm J.R."/>
            <person name="Wisecaver J.H."/>
        </authorList>
    </citation>
    <scope>NUCLEOTIDE SEQUENCE</scope>
    <source>
        <strain evidence="1">ECLA1</strain>
    </source>
</reference>
<evidence type="ECO:0000313" key="1">
    <source>
        <dbReference type="EMBL" id="KAK3746469.1"/>
    </source>
</evidence>
<organism evidence="1 2">
    <name type="scientific">Elysia crispata</name>
    <name type="common">lettuce slug</name>
    <dbReference type="NCBI Taxonomy" id="231223"/>
    <lineage>
        <taxon>Eukaryota</taxon>
        <taxon>Metazoa</taxon>
        <taxon>Spiralia</taxon>
        <taxon>Lophotrochozoa</taxon>
        <taxon>Mollusca</taxon>
        <taxon>Gastropoda</taxon>
        <taxon>Heterobranchia</taxon>
        <taxon>Euthyneura</taxon>
        <taxon>Panpulmonata</taxon>
        <taxon>Sacoglossa</taxon>
        <taxon>Placobranchoidea</taxon>
        <taxon>Plakobranchidae</taxon>
        <taxon>Elysia</taxon>
    </lineage>
</organism>
<gene>
    <name evidence="1" type="ORF">RRG08_017477</name>
</gene>
<accession>A0AAE0YIZ0</accession>
<name>A0AAE0YIZ0_9GAST</name>
<dbReference type="Proteomes" id="UP001283361">
    <property type="component" value="Unassembled WGS sequence"/>
</dbReference>
<evidence type="ECO:0000313" key="2">
    <source>
        <dbReference type="Proteomes" id="UP001283361"/>
    </source>
</evidence>
<comment type="caution">
    <text evidence="1">The sequence shown here is derived from an EMBL/GenBank/DDBJ whole genome shotgun (WGS) entry which is preliminary data.</text>
</comment>
<dbReference type="AlphaFoldDB" id="A0AAE0YIZ0"/>